<protein>
    <submittedName>
        <fullName evidence="2">Aldo/keto reductase</fullName>
    </submittedName>
</protein>
<gene>
    <name evidence="2" type="ORF">ACFPYJ_01060</name>
</gene>
<dbReference type="InterPro" id="IPR023210">
    <property type="entry name" value="NADP_OxRdtase_dom"/>
</dbReference>
<dbReference type="Gene3D" id="3.20.20.100">
    <property type="entry name" value="NADP-dependent oxidoreductase domain"/>
    <property type="match status" value="1"/>
</dbReference>
<evidence type="ECO:0000259" key="1">
    <source>
        <dbReference type="Pfam" id="PF00248"/>
    </source>
</evidence>
<dbReference type="Proteomes" id="UP001596047">
    <property type="component" value="Unassembled WGS sequence"/>
</dbReference>
<reference evidence="3" key="1">
    <citation type="journal article" date="2019" name="Int. J. Syst. Evol. Microbiol.">
        <title>The Global Catalogue of Microorganisms (GCM) 10K type strain sequencing project: providing services to taxonomists for standard genome sequencing and annotation.</title>
        <authorList>
            <consortium name="The Broad Institute Genomics Platform"/>
            <consortium name="The Broad Institute Genome Sequencing Center for Infectious Disease"/>
            <person name="Wu L."/>
            <person name="Ma J."/>
        </authorList>
    </citation>
    <scope>NUCLEOTIDE SEQUENCE [LARGE SCALE GENOMIC DNA]</scope>
    <source>
        <strain evidence="3">CGMCC 1.3240</strain>
    </source>
</reference>
<evidence type="ECO:0000313" key="2">
    <source>
        <dbReference type="EMBL" id="MFC5647722.1"/>
    </source>
</evidence>
<dbReference type="InterPro" id="IPR053135">
    <property type="entry name" value="AKR2_Oxidoreductase"/>
</dbReference>
<dbReference type="CDD" id="cd19095">
    <property type="entry name" value="AKR_PA4992-like"/>
    <property type="match status" value="1"/>
</dbReference>
<dbReference type="EMBL" id="JBHSOW010000006">
    <property type="protein sequence ID" value="MFC5647722.1"/>
    <property type="molecule type" value="Genomic_DNA"/>
</dbReference>
<dbReference type="PANTHER" id="PTHR43312:SF1">
    <property type="entry name" value="NADP-DEPENDENT OXIDOREDUCTASE DOMAIN-CONTAINING PROTEIN"/>
    <property type="match status" value="1"/>
</dbReference>
<dbReference type="RefSeq" id="WP_379186178.1">
    <property type="nucleotide sequence ID" value="NZ_JBHSOW010000006.1"/>
</dbReference>
<dbReference type="InterPro" id="IPR020471">
    <property type="entry name" value="AKR"/>
</dbReference>
<sequence>MEKRRLGQTDMQVSVLGFGGAEIGFEQASAETVKKVLESALDAGLNMIDTAECYKESEALIGKTVSHRRKDYYLFSKCGHASGFDSPDWDLGMLADSIDRSLERLQTDYIDLMQLHGCSEEILRQGGVIEVLQRAKEAGKIRYLGYSGDGPKALYAVQCGAFDTLQTSISIADQEALELTIPEAQKRGMGIIAKRPIANVVWKFGEIPDNSVHKTYWERLQELDYGFLKTDLNSSVETALRFTLSVPGVGTAIVGTSNPDRWVSNAVLANKGVLPSEQLEAIRDRWSAVSAGRNWIGMG</sequence>
<evidence type="ECO:0000313" key="3">
    <source>
        <dbReference type="Proteomes" id="UP001596047"/>
    </source>
</evidence>
<dbReference type="Pfam" id="PF00248">
    <property type="entry name" value="Aldo_ket_red"/>
    <property type="match status" value="1"/>
</dbReference>
<accession>A0ABW0VPP7</accession>
<dbReference type="InterPro" id="IPR036812">
    <property type="entry name" value="NAD(P)_OxRdtase_dom_sf"/>
</dbReference>
<proteinExistence type="predicted"/>
<dbReference type="PANTHER" id="PTHR43312">
    <property type="entry name" value="D-THREO-ALDOSE 1-DEHYDROGENASE"/>
    <property type="match status" value="1"/>
</dbReference>
<comment type="caution">
    <text evidence="2">The sequence shown here is derived from an EMBL/GenBank/DDBJ whole genome shotgun (WGS) entry which is preliminary data.</text>
</comment>
<organism evidence="2 3">
    <name type="scientific">Paenibacillus solisilvae</name>
    <dbReference type="NCBI Taxonomy" id="2486751"/>
    <lineage>
        <taxon>Bacteria</taxon>
        <taxon>Bacillati</taxon>
        <taxon>Bacillota</taxon>
        <taxon>Bacilli</taxon>
        <taxon>Bacillales</taxon>
        <taxon>Paenibacillaceae</taxon>
        <taxon>Paenibacillus</taxon>
    </lineage>
</organism>
<dbReference type="SUPFAM" id="SSF51430">
    <property type="entry name" value="NAD(P)-linked oxidoreductase"/>
    <property type="match status" value="1"/>
</dbReference>
<dbReference type="PRINTS" id="PR00069">
    <property type="entry name" value="ALDKETRDTASE"/>
</dbReference>
<keyword evidence="3" id="KW-1185">Reference proteome</keyword>
<name>A0ABW0VPP7_9BACL</name>
<feature type="domain" description="NADP-dependent oxidoreductase" evidence="1">
    <location>
        <begin position="16"/>
        <end position="283"/>
    </location>
</feature>